<dbReference type="InterPro" id="IPR007730">
    <property type="entry name" value="SPOR-like_dom"/>
</dbReference>
<dbReference type="Gene3D" id="2.40.40.10">
    <property type="entry name" value="RlpA-like domain"/>
    <property type="match status" value="1"/>
</dbReference>
<dbReference type="GO" id="GO:0000270">
    <property type="term" value="P:peptidoglycan metabolic process"/>
    <property type="evidence" value="ECO:0007669"/>
    <property type="project" value="UniProtKB-UniRule"/>
</dbReference>
<dbReference type="InterPro" id="IPR012997">
    <property type="entry name" value="RplA"/>
</dbReference>
<dbReference type="GO" id="GO:0071555">
    <property type="term" value="P:cell wall organization"/>
    <property type="evidence" value="ECO:0007669"/>
    <property type="project" value="UniProtKB-KW"/>
</dbReference>
<dbReference type="CDD" id="cd22268">
    <property type="entry name" value="DPBB_RlpA-like"/>
    <property type="match status" value="1"/>
</dbReference>
<dbReference type="InterPro" id="IPR034718">
    <property type="entry name" value="RlpA"/>
</dbReference>
<dbReference type="PROSITE" id="PS51724">
    <property type="entry name" value="SPOR"/>
    <property type="match status" value="1"/>
</dbReference>
<evidence type="ECO:0000313" key="10">
    <source>
        <dbReference type="Proteomes" id="UP000295506"/>
    </source>
</evidence>
<proteinExistence type="inferred from homology"/>
<accession>A0AA94TKT0</accession>
<dbReference type="PANTHER" id="PTHR34183:SF1">
    <property type="entry name" value="ENDOLYTIC PEPTIDOGLYCAN TRANSGLYCOSYLASE RLPA"/>
    <property type="match status" value="1"/>
</dbReference>
<dbReference type="InterPro" id="IPR036680">
    <property type="entry name" value="SPOR-like_sf"/>
</dbReference>
<dbReference type="Pfam" id="PF03330">
    <property type="entry name" value="DPBB_1"/>
    <property type="match status" value="1"/>
</dbReference>
<keyword evidence="4" id="KW-0472">Membrane</keyword>
<comment type="function">
    <text evidence="4">Lytic transglycosylase with a strong preference for naked glycan strands that lack stem peptides.</text>
</comment>
<reference evidence="9 10" key="1">
    <citation type="submission" date="2019-03" db="EMBL/GenBank/DDBJ databases">
        <title>Genomic Encyclopedia of Type Strains, Phase IV (KMG-IV): sequencing the most valuable type-strain genomes for metagenomic binning, comparative biology and taxonomic classification.</title>
        <authorList>
            <person name="Goeker M."/>
        </authorList>
    </citation>
    <scope>NUCLEOTIDE SEQUENCE [LARGE SCALE GENOMIC DNA]</scope>
    <source>
        <strain evidence="9 10">DSM 101483</strain>
    </source>
</reference>
<dbReference type="InterPro" id="IPR009009">
    <property type="entry name" value="RlpA-like_DPBB"/>
</dbReference>
<gene>
    <name evidence="4" type="primary">rlpA</name>
    <name evidence="9" type="ORF">EDC59_101681</name>
</gene>
<keyword evidence="4 9" id="KW-0449">Lipoprotein</keyword>
<protein>
    <recommendedName>
        <fullName evidence="4">Probable endolytic peptidoglycan transglycosylase RlpA</fullName>
        <ecNumber evidence="4">4.2.2.-</ecNumber>
    </recommendedName>
</protein>
<organism evidence="9 10">
    <name type="scientific">Pseudodesulfovibrio indicus</name>
    <dbReference type="NCBI Taxonomy" id="1716143"/>
    <lineage>
        <taxon>Bacteria</taxon>
        <taxon>Pseudomonadati</taxon>
        <taxon>Thermodesulfobacteriota</taxon>
        <taxon>Desulfovibrionia</taxon>
        <taxon>Desulfovibrionales</taxon>
        <taxon>Desulfovibrionaceae</taxon>
    </lineage>
</organism>
<feature type="signal peptide" evidence="7">
    <location>
        <begin position="1"/>
        <end position="17"/>
    </location>
</feature>
<dbReference type="GO" id="GO:0009279">
    <property type="term" value="C:cell outer membrane"/>
    <property type="evidence" value="ECO:0007669"/>
    <property type="project" value="TreeGrafter"/>
</dbReference>
<feature type="domain" description="SPOR" evidence="8">
    <location>
        <begin position="173"/>
        <end position="251"/>
    </location>
</feature>
<name>A0AA94TKT0_9BACT</name>
<dbReference type="InterPro" id="IPR036908">
    <property type="entry name" value="RlpA-like_sf"/>
</dbReference>
<dbReference type="Pfam" id="PF05036">
    <property type="entry name" value="SPOR"/>
    <property type="match status" value="1"/>
</dbReference>
<evidence type="ECO:0000256" key="3">
    <source>
        <dbReference type="ARBA" id="ARBA00023316"/>
    </source>
</evidence>
<feature type="chain" id="PRO_5041694966" description="Probable endolytic peptidoglycan transglycosylase RlpA" evidence="7">
    <location>
        <begin position="18"/>
        <end position="251"/>
    </location>
</feature>
<keyword evidence="4" id="KW-0564">Palmitate</keyword>
<evidence type="ECO:0000259" key="8">
    <source>
        <dbReference type="PROSITE" id="PS51724"/>
    </source>
</evidence>
<evidence type="ECO:0000256" key="1">
    <source>
        <dbReference type="ARBA" id="ARBA00022729"/>
    </source>
</evidence>
<dbReference type="GO" id="GO:0005886">
    <property type="term" value="C:plasma membrane"/>
    <property type="evidence" value="ECO:0007669"/>
    <property type="project" value="UniProtKB-SubCell"/>
</dbReference>
<dbReference type="AlphaFoldDB" id="A0AA94TKT0"/>
<dbReference type="RefSeq" id="WP_133987101.1">
    <property type="nucleotide sequence ID" value="NZ_SOBK01000001.1"/>
</dbReference>
<dbReference type="EMBL" id="SOBK01000001">
    <property type="protein sequence ID" value="TDT92275.1"/>
    <property type="molecule type" value="Genomic_DNA"/>
</dbReference>
<dbReference type="SUPFAM" id="SSF110997">
    <property type="entry name" value="Sporulation related repeat"/>
    <property type="match status" value="1"/>
</dbReference>
<dbReference type="GO" id="GO:0008932">
    <property type="term" value="F:lytic endotransglycosylase activity"/>
    <property type="evidence" value="ECO:0007669"/>
    <property type="project" value="UniProtKB-UniRule"/>
</dbReference>
<keyword evidence="4" id="KW-1003">Cell membrane</keyword>
<dbReference type="PANTHER" id="PTHR34183">
    <property type="entry name" value="ENDOLYTIC PEPTIDOGLYCAN TRANSGLYCOSYLASE RLPA"/>
    <property type="match status" value="1"/>
</dbReference>
<evidence type="ECO:0000256" key="6">
    <source>
        <dbReference type="SAM" id="MobiDB-lite"/>
    </source>
</evidence>
<evidence type="ECO:0000256" key="7">
    <source>
        <dbReference type="SAM" id="SignalP"/>
    </source>
</evidence>
<comment type="caution">
    <text evidence="9">The sequence shown here is derived from an EMBL/GenBank/DDBJ whole genome shotgun (WGS) entry which is preliminary data.</text>
</comment>
<evidence type="ECO:0000256" key="4">
    <source>
        <dbReference type="HAMAP-Rule" id="MF_02071"/>
    </source>
</evidence>
<keyword evidence="1 7" id="KW-0732">Signal</keyword>
<feature type="region of interest" description="Disordered" evidence="6">
    <location>
        <begin position="28"/>
        <end position="47"/>
    </location>
</feature>
<evidence type="ECO:0000256" key="5">
    <source>
        <dbReference type="RuleBase" id="RU003495"/>
    </source>
</evidence>
<dbReference type="SUPFAM" id="SSF50685">
    <property type="entry name" value="Barwin-like endoglucanases"/>
    <property type="match status" value="1"/>
</dbReference>
<keyword evidence="2 4" id="KW-0456">Lyase</keyword>
<dbReference type="Gene3D" id="3.30.70.1070">
    <property type="entry name" value="Sporulation related repeat"/>
    <property type="match status" value="1"/>
</dbReference>
<dbReference type="NCBIfam" id="TIGR00413">
    <property type="entry name" value="rlpA"/>
    <property type="match status" value="1"/>
</dbReference>
<dbReference type="HAMAP" id="MF_02071">
    <property type="entry name" value="RlpA"/>
    <property type="match status" value="1"/>
</dbReference>
<comment type="similarity">
    <text evidence="4 5">Belongs to the RlpA family.</text>
</comment>
<dbReference type="EC" id="4.2.2.-" evidence="4"/>
<keyword evidence="3 4" id="KW-0961">Cell wall biogenesis/degradation</keyword>
<evidence type="ECO:0000313" key="9">
    <source>
        <dbReference type="EMBL" id="TDT92275.1"/>
    </source>
</evidence>
<dbReference type="PROSITE" id="PS51257">
    <property type="entry name" value="PROKAR_LIPOPROTEIN"/>
    <property type="match status" value="1"/>
</dbReference>
<evidence type="ECO:0000256" key="2">
    <source>
        <dbReference type="ARBA" id="ARBA00023239"/>
    </source>
</evidence>
<dbReference type="Proteomes" id="UP000295506">
    <property type="component" value="Unassembled WGS sequence"/>
</dbReference>
<dbReference type="GO" id="GO:0042834">
    <property type="term" value="F:peptidoglycan binding"/>
    <property type="evidence" value="ECO:0007669"/>
    <property type="project" value="InterPro"/>
</dbReference>
<sequence>MRQVTALLAGLALLTLAGCGSMNPYPQHVYSKPPSERAQSGTLDPKTRPYTVLGRTYYPLQTPRGYDEVGLASWYGRDFHGKKTANGQIYNMYGVSAAHKTLPLGSRVRVTNLENERSVVLVINDRGPFVNQRILDLSYGAAKKLGTVDRGVAKVRVTALDMDPGPAPERISVAAVKRYQVRVGAFAVRDNAERVHRRLVGAGYPGASIAMVSRDGQVLHIVVAGSFADRDQAERVLEALKREFPTSYIIS</sequence>
<comment type="subcellular location">
    <subcellularLocation>
        <location evidence="4">Cell membrane</location>
        <topology evidence="4">Lipid-anchor</topology>
    </subcellularLocation>
</comment>